<feature type="transmembrane region" description="Helical" evidence="8">
    <location>
        <begin position="361"/>
        <end position="383"/>
    </location>
</feature>
<evidence type="ECO:0000313" key="10">
    <source>
        <dbReference type="Proteomes" id="UP001560045"/>
    </source>
</evidence>
<comment type="subcellular location">
    <subcellularLocation>
        <location evidence="1">Cell membrane</location>
        <topology evidence="1">Multi-pass membrane protein</topology>
    </subcellularLocation>
</comment>
<organism evidence="9 10">
    <name type="scientific">Geodermatophilus maliterrae</name>
    <dbReference type="NCBI Taxonomy" id="3162531"/>
    <lineage>
        <taxon>Bacteria</taxon>
        <taxon>Bacillati</taxon>
        <taxon>Actinomycetota</taxon>
        <taxon>Actinomycetes</taxon>
        <taxon>Geodermatophilales</taxon>
        <taxon>Geodermatophilaceae</taxon>
        <taxon>Geodermatophilus</taxon>
    </lineage>
</organism>
<sequence>MRIGAPNSGLLGQALVGGISFLGLAIVVRAFSAEAIDFVVYRAGGAAVLFSTPLYDGPVFQDVSFVYTPFAALLFTPFALLPAVVAQATWVVANYALLVFVAWRSWQSIAELRGRVLIAAVVLTASVIMLTEAVRTNFYVGQINLVLLALVVADLMGSDGRRTRGIGVGIAAGIKLTPLFFVLYLLALRQFRAAAVAAGTFAGTILIGFALLPGDSMKYWLKGAFADSGRIYADLRSTHNQSIRGLVLRSGLSETGVLWVWGTLATVVGAIALIIAARATRRGQRLLGITMCGACAAAISPWSWGHHWVWILPLAVIAIHRVVVSAGRTPWVVICLLLPLTFPWVLALADPPDAAGPAVLHSGPAALFIGNLYVLIFLATLIISSWNTQADAPLSTGEAFDVRPTEPPGD</sequence>
<keyword evidence="4 8" id="KW-0812">Transmembrane</keyword>
<feature type="transmembrane region" description="Helical" evidence="8">
    <location>
        <begin position="308"/>
        <end position="324"/>
    </location>
</feature>
<dbReference type="InterPro" id="IPR018584">
    <property type="entry name" value="GT87"/>
</dbReference>
<keyword evidence="2" id="KW-1003">Cell membrane</keyword>
<keyword evidence="5 8" id="KW-1133">Transmembrane helix</keyword>
<evidence type="ECO:0000256" key="4">
    <source>
        <dbReference type="ARBA" id="ARBA00022692"/>
    </source>
</evidence>
<feature type="transmembrane region" description="Helical" evidence="8">
    <location>
        <begin position="331"/>
        <end position="349"/>
    </location>
</feature>
<dbReference type="RefSeq" id="WP_369205165.1">
    <property type="nucleotide sequence ID" value="NZ_JBFNXQ010000019.1"/>
</dbReference>
<feature type="transmembrane region" description="Helical" evidence="8">
    <location>
        <begin position="193"/>
        <end position="212"/>
    </location>
</feature>
<comment type="similarity">
    <text evidence="7">Belongs to the glycosyltransferase 87 family.</text>
</comment>
<dbReference type="Pfam" id="PF09594">
    <property type="entry name" value="GT87"/>
    <property type="match status" value="1"/>
</dbReference>
<reference evidence="9 10" key="1">
    <citation type="submission" date="2024-06" db="EMBL/GenBank/DDBJ databases">
        <title>Draft genome sequence of Geodermatophilus badlandi, a novel member of the Geodermatophilaceae isolated from badland sedimentary rocks in the Red desert, Wyoming, USA.</title>
        <authorList>
            <person name="Ben Tekaya S."/>
            <person name="Nouioui I."/>
            <person name="Flores G.M."/>
            <person name="Shaal M.N."/>
            <person name="Bredoire F."/>
            <person name="Basile F."/>
            <person name="Van Diepen L."/>
            <person name="Ward N.L."/>
        </authorList>
    </citation>
    <scope>NUCLEOTIDE SEQUENCE [LARGE SCALE GENOMIC DNA]</scope>
    <source>
        <strain evidence="9 10">WL48A</strain>
    </source>
</reference>
<evidence type="ECO:0000256" key="3">
    <source>
        <dbReference type="ARBA" id="ARBA00022679"/>
    </source>
</evidence>
<protein>
    <submittedName>
        <fullName evidence="9">Glycosyltransferase 87 family protein</fullName>
    </submittedName>
</protein>
<evidence type="ECO:0000256" key="7">
    <source>
        <dbReference type="ARBA" id="ARBA00024033"/>
    </source>
</evidence>
<gene>
    <name evidence="9" type="ORF">ABQ292_08355</name>
</gene>
<dbReference type="EMBL" id="JBFNXQ010000019">
    <property type="protein sequence ID" value="MEX5718379.1"/>
    <property type="molecule type" value="Genomic_DNA"/>
</dbReference>
<proteinExistence type="inferred from homology"/>
<comment type="caution">
    <text evidence="9">The sequence shown here is derived from an EMBL/GenBank/DDBJ whole genome shotgun (WGS) entry which is preliminary data.</text>
</comment>
<evidence type="ECO:0000256" key="1">
    <source>
        <dbReference type="ARBA" id="ARBA00004651"/>
    </source>
</evidence>
<feature type="transmembrane region" description="Helical" evidence="8">
    <location>
        <begin position="88"/>
        <end position="106"/>
    </location>
</feature>
<name>A0ABV3XCS7_9ACTN</name>
<feature type="transmembrane region" description="Helical" evidence="8">
    <location>
        <begin position="112"/>
        <end position="131"/>
    </location>
</feature>
<keyword evidence="10" id="KW-1185">Reference proteome</keyword>
<accession>A0ABV3XCS7</accession>
<keyword evidence="3" id="KW-0808">Transferase</keyword>
<dbReference type="Proteomes" id="UP001560045">
    <property type="component" value="Unassembled WGS sequence"/>
</dbReference>
<evidence type="ECO:0000256" key="5">
    <source>
        <dbReference type="ARBA" id="ARBA00022989"/>
    </source>
</evidence>
<feature type="transmembrane region" description="Helical" evidence="8">
    <location>
        <begin position="286"/>
        <end position="302"/>
    </location>
</feature>
<evidence type="ECO:0000256" key="8">
    <source>
        <dbReference type="SAM" id="Phobius"/>
    </source>
</evidence>
<evidence type="ECO:0000313" key="9">
    <source>
        <dbReference type="EMBL" id="MEX5718379.1"/>
    </source>
</evidence>
<feature type="transmembrane region" description="Helical" evidence="8">
    <location>
        <begin position="258"/>
        <end position="279"/>
    </location>
</feature>
<feature type="transmembrane region" description="Helical" evidence="8">
    <location>
        <begin position="168"/>
        <end position="186"/>
    </location>
</feature>
<keyword evidence="6 8" id="KW-0472">Membrane</keyword>
<evidence type="ECO:0000256" key="2">
    <source>
        <dbReference type="ARBA" id="ARBA00022475"/>
    </source>
</evidence>
<evidence type="ECO:0000256" key="6">
    <source>
        <dbReference type="ARBA" id="ARBA00023136"/>
    </source>
</evidence>